<feature type="compositionally biased region" description="Basic and acidic residues" evidence="1">
    <location>
        <begin position="12"/>
        <end position="48"/>
    </location>
</feature>
<feature type="region of interest" description="Disordered" evidence="1">
    <location>
        <begin position="1"/>
        <end position="60"/>
    </location>
</feature>
<reference evidence="2 3" key="1">
    <citation type="submission" date="2022-12" db="EMBL/GenBank/DDBJ databases">
        <title>Chromosome-scale assembly of the Ensete ventricosum genome.</title>
        <authorList>
            <person name="Dussert Y."/>
            <person name="Stocks J."/>
            <person name="Wendawek A."/>
            <person name="Woldeyes F."/>
            <person name="Nichols R.A."/>
            <person name="Borrell J.S."/>
        </authorList>
    </citation>
    <scope>NUCLEOTIDE SEQUENCE [LARGE SCALE GENOMIC DNA]</scope>
    <source>
        <strain evidence="3">cv. Maze</strain>
        <tissue evidence="2">Seeds</tissue>
    </source>
</reference>
<accession>A0AAV8QGB9</accession>
<organism evidence="2 3">
    <name type="scientific">Ensete ventricosum</name>
    <name type="common">Abyssinian banana</name>
    <name type="synonym">Musa ensete</name>
    <dbReference type="NCBI Taxonomy" id="4639"/>
    <lineage>
        <taxon>Eukaryota</taxon>
        <taxon>Viridiplantae</taxon>
        <taxon>Streptophyta</taxon>
        <taxon>Embryophyta</taxon>
        <taxon>Tracheophyta</taxon>
        <taxon>Spermatophyta</taxon>
        <taxon>Magnoliopsida</taxon>
        <taxon>Liliopsida</taxon>
        <taxon>Zingiberales</taxon>
        <taxon>Musaceae</taxon>
        <taxon>Ensete</taxon>
    </lineage>
</organism>
<protein>
    <submittedName>
        <fullName evidence="2">Uncharacterized protein</fullName>
    </submittedName>
</protein>
<dbReference type="EMBL" id="JAQQAF010000006">
    <property type="protein sequence ID" value="KAJ8476670.1"/>
    <property type="molecule type" value="Genomic_DNA"/>
</dbReference>
<dbReference type="AlphaFoldDB" id="A0AAV8QGB9"/>
<dbReference type="Proteomes" id="UP001222027">
    <property type="component" value="Unassembled WGS sequence"/>
</dbReference>
<gene>
    <name evidence="2" type="ORF">OPV22_020397</name>
</gene>
<comment type="caution">
    <text evidence="2">The sequence shown here is derived from an EMBL/GenBank/DDBJ whole genome shotgun (WGS) entry which is preliminary data.</text>
</comment>
<evidence type="ECO:0000313" key="2">
    <source>
        <dbReference type="EMBL" id="KAJ8476670.1"/>
    </source>
</evidence>
<evidence type="ECO:0000256" key="1">
    <source>
        <dbReference type="SAM" id="MobiDB-lite"/>
    </source>
</evidence>
<proteinExistence type="predicted"/>
<name>A0AAV8QGB9_ENSVE</name>
<evidence type="ECO:0000313" key="3">
    <source>
        <dbReference type="Proteomes" id="UP001222027"/>
    </source>
</evidence>
<keyword evidence="3" id="KW-1185">Reference proteome</keyword>
<sequence>MVDDGTSRLRGGRLEVEGNRTHPLSEEGEHRDIREVAADTEANGRRGLGEGARGSEAAARRDVASSVVFAV</sequence>